<sequence>MKLQHCSKERDDFSLQARDYELSETMCKRKRGGASKALATGQFCRWVSSSKSRTISVARNSHLFPVFLGEAALIAQGTQITDNTCRCMRFRSSRRLGATYLESTYEFGRENCRAVEWTTAWWLCSERLMSSRDRRSWDARRQALWLRWAFLVRETGIAEAQARDLIDMLGNNQKTGLFI</sequence>
<proteinExistence type="predicted"/>
<reference evidence="1 2" key="1">
    <citation type="submission" date="2014-08" db="EMBL/GenBank/DDBJ databases">
        <authorList>
            <person name="Moulin Lionel"/>
        </authorList>
    </citation>
    <scope>NUCLEOTIDE SEQUENCE [LARGE SCALE GENOMIC DNA]</scope>
</reference>
<dbReference type="AlphaFoldDB" id="A0A090G4J2"/>
<protein>
    <submittedName>
        <fullName evidence="1">Uncharacterized protein</fullName>
    </submittedName>
</protein>
<evidence type="ECO:0000313" key="2">
    <source>
        <dbReference type="Proteomes" id="UP000046122"/>
    </source>
</evidence>
<evidence type="ECO:0000313" key="1">
    <source>
        <dbReference type="EMBL" id="CDX52155.1"/>
    </source>
</evidence>
<organism evidence="1 2">
    <name type="scientific">Mesorhizobium plurifarium</name>
    <dbReference type="NCBI Taxonomy" id="69974"/>
    <lineage>
        <taxon>Bacteria</taxon>
        <taxon>Pseudomonadati</taxon>
        <taxon>Pseudomonadota</taxon>
        <taxon>Alphaproteobacteria</taxon>
        <taxon>Hyphomicrobiales</taxon>
        <taxon>Phyllobacteriaceae</taxon>
        <taxon>Mesorhizobium</taxon>
    </lineage>
</organism>
<accession>A0A090G4J2</accession>
<dbReference type="EMBL" id="CCNE01000006">
    <property type="protein sequence ID" value="CDX52155.1"/>
    <property type="molecule type" value="Genomic_DNA"/>
</dbReference>
<name>A0A090G4J2_MESPL</name>
<gene>
    <name evidence="1" type="ORF">MPL3365_140256</name>
</gene>
<dbReference type="Proteomes" id="UP000046122">
    <property type="component" value="Unassembled WGS sequence"/>
</dbReference>